<dbReference type="GO" id="GO:0051287">
    <property type="term" value="F:NAD binding"/>
    <property type="evidence" value="ECO:0007669"/>
    <property type="project" value="InterPro"/>
</dbReference>
<evidence type="ECO:0000313" key="13">
    <source>
        <dbReference type="Proteomes" id="UP000639606"/>
    </source>
</evidence>
<dbReference type="InterPro" id="IPR028357">
    <property type="entry name" value="UDPglc_DH_bac"/>
</dbReference>
<sequence>MRRIGVIGAGYVGLTTAACFAHLGHRVVCADVDRRRVARLCRAEVDLHEPGLARLVAEGLREGRLRFVVGNREALSDVDFVFVCVPTPTGEDGSADLSAVRAVLREARELMAPDAVLVIKSTVPAGTTDRAAAEMEGHQVVSNPEFLREGHAVQDFLQPQRVVVGASVESAALRVLDLYSGTGAPVMVTTPTSAELVKYASNCFLAMKLSYVNALAELCEQIGADIGDVTEGMSLDDRIGASFLTPGPGWGGSCFPKDTKALLSTAESVDVDFSLLRATIDTNEHQPQRVVEKVRELLGPVEGRRIGLLGLAFKAGTNDLRDSPALAVAELLAEQGARLAGYDPCVDHGPVPVVSSVEEAATGASALLVLTEWPEFAELDWPDLASRMARPVIVDTRNLLPRDKVTEAGFTLLSLGTPASTTRPTTAGL</sequence>
<feature type="binding site" evidence="9">
    <location>
        <position position="198"/>
    </location>
    <ligand>
        <name>substrate</name>
    </ligand>
</feature>
<reference evidence="12" key="2">
    <citation type="submission" date="2020-09" db="EMBL/GenBank/DDBJ databases">
        <authorList>
            <person name="Sun Q."/>
            <person name="Ohkuma M."/>
        </authorList>
    </citation>
    <scope>NUCLEOTIDE SEQUENCE</scope>
    <source>
        <strain evidence="12">JCM 3313</strain>
    </source>
</reference>
<dbReference type="PANTHER" id="PTHR43750">
    <property type="entry name" value="UDP-GLUCOSE 6-DEHYDROGENASE TUAD"/>
    <property type="match status" value="1"/>
</dbReference>
<dbReference type="Pfam" id="PF03721">
    <property type="entry name" value="UDPG_MGDP_dh_N"/>
    <property type="match status" value="1"/>
</dbReference>
<evidence type="ECO:0000256" key="8">
    <source>
        <dbReference type="PIRSR" id="PIRSR500134-1"/>
    </source>
</evidence>
<dbReference type="NCBIfam" id="TIGR03026">
    <property type="entry name" value="NDP-sugDHase"/>
    <property type="match status" value="1"/>
</dbReference>
<feature type="active site" description="Nucleophile" evidence="8">
    <location>
        <position position="254"/>
    </location>
</feature>
<dbReference type="InterPro" id="IPR001732">
    <property type="entry name" value="UDP-Glc/GDP-Man_DH_N"/>
</dbReference>
<comment type="catalytic activity">
    <reaction evidence="6 7">
        <text>UDP-alpha-D-glucose + 2 NAD(+) + H2O = UDP-alpha-D-glucuronate + 2 NADH + 3 H(+)</text>
        <dbReference type="Rhea" id="RHEA:23596"/>
        <dbReference type="ChEBI" id="CHEBI:15377"/>
        <dbReference type="ChEBI" id="CHEBI:15378"/>
        <dbReference type="ChEBI" id="CHEBI:57540"/>
        <dbReference type="ChEBI" id="CHEBI:57945"/>
        <dbReference type="ChEBI" id="CHEBI:58052"/>
        <dbReference type="ChEBI" id="CHEBI:58885"/>
        <dbReference type="EC" id="1.1.1.22"/>
    </reaction>
</comment>
<dbReference type="PIRSF" id="PIRSF500134">
    <property type="entry name" value="UDPglc_DH_bac"/>
    <property type="match status" value="1"/>
</dbReference>
<dbReference type="InterPro" id="IPR036291">
    <property type="entry name" value="NAD(P)-bd_dom_sf"/>
</dbReference>
<evidence type="ECO:0000256" key="9">
    <source>
        <dbReference type="PIRSR" id="PIRSR500134-2"/>
    </source>
</evidence>
<evidence type="ECO:0000256" key="5">
    <source>
        <dbReference type="ARBA" id="ARBA00023027"/>
    </source>
</evidence>
<dbReference type="RefSeq" id="WP_189225907.1">
    <property type="nucleotide sequence ID" value="NZ_BMRG01000012.1"/>
</dbReference>
<dbReference type="SUPFAM" id="SSF51735">
    <property type="entry name" value="NAD(P)-binding Rossmann-fold domains"/>
    <property type="match status" value="1"/>
</dbReference>
<dbReference type="Gene3D" id="3.40.50.720">
    <property type="entry name" value="NAD(P)-binding Rossmann-like Domain"/>
    <property type="match status" value="2"/>
</dbReference>
<proteinExistence type="inferred from homology"/>
<feature type="binding site" evidence="10">
    <location>
        <position position="149"/>
    </location>
    <ligand>
        <name>NAD(+)</name>
        <dbReference type="ChEBI" id="CHEBI:57540"/>
    </ligand>
</feature>
<dbReference type="InterPro" id="IPR014026">
    <property type="entry name" value="UDP-Glc/GDP-Man_DH_dimer"/>
</dbReference>
<dbReference type="Pfam" id="PF03720">
    <property type="entry name" value="UDPG_MGDP_dh_C"/>
    <property type="match status" value="1"/>
</dbReference>
<dbReference type="PROSITE" id="PS51257">
    <property type="entry name" value="PROKAR_LIPOPROTEIN"/>
    <property type="match status" value="1"/>
</dbReference>
<keyword evidence="5 7" id="KW-0520">NAD</keyword>
<dbReference type="InterPro" id="IPR008927">
    <property type="entry name" value="6-PGluconate_DH-like_C_sf"/>
</dbReference>
<name>A0A918AT01_9PSEU</name>
<feature type="binding site" evidence="9">
    <location>
        <position position="314"/>
    </location>
    <ligand>
        <name>substrate</name>
    </ligand>
</feature>
<feature type="binding site" evidence="9">
    <location>
        <begin position="243"/>
        <end position="247"/>
    </location>
    <ligand>
        <name>substrate</name>
    </ligand>
</feature>
<reference evidence="12" key="1">
    <citation type="journal article" date="2014" name="Int. J. Syst. Evol. Microbiol.">
        <title>Complete genome sequence of Corynebacterium casei LMG S-19264T (=DSM 44701T), isolated from a smear-ripened cheese.</title>
        <authorList>
            <consortium name="US DOE Joint Genome Institute (JGI-PGF)"/>
            <person name="Walter F."/>
            <person name="Albersmeier A."/>
            <person name="Kalinowski J."/>
            <person name="Ruckert C."/>
        </authorList>
    </citation>
    <scope>NUCLEOTIDE SEQUENCE</scope>
    <source>
        <strain evidence="12">JCM 3313</strain>
    </source>
</reference>
<evidence type="ECO:0000256" key="3">
    <source>
        <dbReference type="ARBA" id="ARBA00012954"/>
    </source>
</evidence>
<evidence type="ECO:0000256" key="7">
    <source>
        <dbReference type="PIRNR" id="PIRNR000124"/>
    </source>
</evidence>
<feature type="binding site" evidence="9">
    <location>
        <position position="251"/>
    </location>
    <ligand>
        <name>substrate</name>
    </ligand>
</feature>
<dbReference type="Gene3D" id="1.20.5.100">
    <property type="entry name" value="Cytochrome c1, transmembrane anchor, C-terminal"/>
    <property type="match status" value="1"/>
</dbReference>
<evidence type="ECO:0000313" key="12">
    <source>
        <dbReference type="EMBL" id="GGP72044.1"/>
    </source>
</evidence>
<dbReference type="GO" id="GO:0003979">
    <property type="term" value="F:UDP-glucose 6-dehydrogenase activity"/>
    <property type="evidence" value="ECO:0007669"/>
    <property type="project" value="UniProtKB-EC"/>
</dbReference>
<evidence type="ECO:0000256" key="2">
    <source>
        <dbReference type="ARBA" id="ARBA00006601"/>
    </source>
</evidence>
<evidence type="ECO:0000256" key="10">
    <source>
        <dbReference type="PIRSR" id="PIRSR500134-3"/>
    </source>
</evidence>
<dbReference type="SUPFAM" id="SSF48179">
    <property type="entry name" value="6-phosphogluconate dehydrogenase C-terminal domain-like"/>
    <property type="match status" value="1"/>
</dbReference>
<evidence type="ECO:0000256" key="1">
    <source>
        <dbReference type="ARBA" id="ARBA00004701"/>
    </source>
</evidence>
<keyword evidence="4 7" id="KW-0560">Oxidoreductase</keyword>
<feature type="binding site" evidence="10">
    <location>
        <position position="122"/>
    </location>
    <ligand>
        <name>NAD(+)</name>
        <dbReference type="ChEBI" id="CHEBI:57540"/>
    </ligand>
</feature>
<feature type="binding site" evidence="10">
    <location>
        <position position="87"/>
    </location>
    <ligand>
        <name>NAD(+)</name>
        <dbReference type="ChEBI" id="CHEBI:57540"/>
    </ligand>
</feature>
<gene>
    <name evidence="12" type="primary">ugd</name>
    <name evidence="12" type="ORF">GCM10010185_51790</name>
</gene>
<dbReference type="Pfam" id="PF00984">
    <property type="entry name" value="UDPG_MGDP_dh"/>
    <property type="match status" value="1"/>
</dbReference>
<dbReference type="EC" id="1.1.1.22" evidence="3 7"/>
<dbReference type="AlphaFoldDB" id="A0A918AT01"/>
<dbReference type="SUPFAM" id="SSF52413">
    <property type="entry name" value="UDP-glucose/GDP-mannose dehydrogenase C-terminal domain"/>
    <property type="match status" value="1"/>
</dbReference>
<dbReference type="InterPro" id="IPR036220">
    <property type="entry name" value="UDP-Glc/GDP-Man_DH_C_sf"/>
</dbReference>
<dbReference type="InterPro" id="IPR014027">
    <property type="entry name" value="UDP-Glc/GDP-Man_DH_C"/>
</dbReference>
<comment type="pathway">
    <text evidence="1">Nucleotide-sugar biosynthesis; UDP-alpha-D-glucuronate biosynthesis; UDP-alpha-D-glucuronate from UDP-alpha-D-glucose: step 1/1.</text>
</comment>
<comment type="caution">
    <text evidence="12">The sequence shown here is derived from an EMBL/GenBank/DDBJ whole genome shotgun (WGS) entry which is preliminary data.</text>
</comment>
<comment type="similarity">
    <text evidence="2 7">Belongs to the UDP-glucose/GDP-mannose dehydrogenase family.</text>
</comment>
<dbReference type="SMART" id="SM00984">
    <property type="entry name" value="UDPG_MGDP_dh_C"/>
    <property type="match status" value="1"/>
</dbReference>
<protein>
    <recommendedName>
        <fullName evidence="3 7">UDP-glucose 6-dehydrogenase</fullName>
        <ecNumber evidence="3 7">1.1.1.22</ecNumber>
    </recommendedName>
</protein>
<feature type="binding site" evidence="9">
    <location>
        <begin position="146"/>
        <end position="149"/>
    </location>
    <ligand>
        <name>substrate</name>
    </ligand>
</feature>
<feature type="binding site" evidence="10">
    <location>
        <position position="31"/>
    </location>
    <ligand>
        <name>NAD(+)</name>
        <dbReference type="ChEBI" id="CHEBI:57540"/>
    </ligand>
</feature>
<evidence type="ECO:0000256" key="6">
    <source>
        <dbReference type="ARBA" id="ARBA00047473"/>
    </source>
</evidence>
<accession>A0A918AT01</accession>
<evidence type="ECO:0000256" key="4">
    <source>
        <dbReference type="ARBA" id="ARBA00023002"/>
    </source>
</evidence>
<feature type="binding site" evidence="10">
    <location>
        <position position="257"/>
    </location>
    <ligand>
        <name>NAD(+)</name>
        <dbReference type="ChEBI" id="CHEBI:57540"/>
    </ligand>
</feature>
<feature type="domain" description="UDP-glucose/GDP-mannose dehydrogenase C-terminal" evidence="11">
    <location>
        <begin position="307"/>
        <end position="402"/>
    </location>
</feature>
<dbReference type="PIRSF" id="PIRSF000124">
    <property type="entry name" value="UDPglc_GDPman_dh"/>
    <property type="match status" value="1"/>
</dbReference>
<dbReference type="GO" id="GO:0000271">
    <property type="term" value="P:polysaccharide biosynthetic process"/>
    <property type="evidence" value="ECO:0007669"/>
    <property type="project" value="InterPro"/>
</dbReference>
<evidence type="ECO:0000259" key="11">
    <source>
        <dbReference type="SMART" id="SM00984"/>
    </source>
</evidence>
<dbReference type="PANTHER" id="PTHR43750:SF3">
    <property type="entry name" value="UDP-GLUCOSE 6-DEHYDROGENASE TUAD"/>
    <property type="match status" value="1"/>
</dbReference>
<feature type="binding site" evidence="10">
    <location>
        <position position="36"/>
    </location>
    <ligand>
        <name>NAD(+)</name>
        <dbReference type="ChEBI" id="CHEBI:57540"/>
    </ligand>
</feature>
<organism evidence="12 13">
    <name type="scientific">Saccharothrix coeruleofusca</name>
    <dbReference type="NCBI Taxonomy" id="33919"/>
    <lineage>
        <taxon>Bacteria</taxon>
        <taxon>Bacillati</taxon>
        <taxon>Actinomycetota</taxon>
        <taxon>Actinomycetes</taxon>
        <taxon>Pseudonocardiales</taxon>
        <taxon>Pseudonocardiaceae</taxon>
        <taxon>Saccharothrix</taxon>
    </lineage>
</organism>
<dbReference type="EMBL" id="BMRG01000012">
    <property type="protein sequence ID" value="GGP72044.1"/>
    <property type="molecule type" value="Genomic_DNA"/>
</dbReference>
<dbReference type="InterPro" id="IPR017476">
    <property type="entry name" value="UDP-Glc/GDP-Man"/>
</dbReference>
<keyword evidence="13" id="KW-1185">Reference proteome</keyword>
<dbReference type="Proteomes" id="UP000639606">
    <property type="component" value="Unassembled WGS sequence"/>
</dbReference>
<feature type="binding site" evidence="10">
    <location>
        <position position="321"/>
    </location>
    <ligand>
        <name>NAD(+)</name>
        <dbReference type="ChEBI" id="CHEBI:57540"/>
    </ligand>
</feature>